<sequence length="118" mass="13356">MANTEPTRIMIAVNESSLKGYPIPSISSKNAYEWTLNKIIRNNVTGFKLYLLHVQVPEEQGRENQKTVLAFCPKDREMSETPREAKFARLSSDSTVFNQGCSASIYSTVLTVQEYMCL</sequence>
<comment type="caution">
    <text evidence="1">The sequence shown here is derived from an EMBL/GenBank/DDBJ whole genome shotgun (WGS) entry which is preliminary data.</text>
</comment>
<dbReference type="AlphaFoldDB" id="A0A835HRZ7"/>
<proteinExistence type="predicted"/>
<dbReference type="OrthoDB" id="1717351at2759"/>
<gene>
    <name evidence="1" type="ORF">IFM89_009536</name>
</gene>
<organism evidence="1 2">
    <name type="scientific">Coptis chinensis</name>
    <dbReference type="NCBI Taxonomy" id="261450"/>
    <lineage>
        <taxon>Eukaryota</taxon>
        <taxon>Viridiplantae</taxon>
        <taxon>Streptophyta</taxon>
        <taxon>Embryophyta</taxon>
        <taxon>Tracheophyta</taxon>
        <taxon>Spermatophyta</taxon>
        <taxon>Magnoliopsida</taxon>
        <taxon>Ranunculales</taxon>
        <taxon>Ranunculaceae</taxon>
        <taxon>Coptidoideae</taxon>
        <taxon>Coptis</taxon>
    </lineage>
</organism>
<keyword evidence="2" id="KW-1185">Reference proteome</keyword>
<evidence type="ECO:0000313" key="2">
    <source>
        <dbReference type="Proteomes" id="UP000631114"/>
    </source>
</evidence>
<dbReference type="Gene3D" id="3.40.50.620">
    <property type="entry name" value="HUPs"/>
    <property type="match status" value="1"/>
</dbReference>
<dbReference type="PANTHER" id="PTHR47710:SF1">
    <property type="entry name" value="ADENINE NUCLEOTIDE ALPHA HYDROLASES-LIKE SUPERFAMILY PROTEIN"/>
    <property type="match status" value="1"/>
</dbReference>
<dbReference type="InterPro" id="IPR044187">
    <property type="entry name" value="At3g01520-like_plant"/>
</dbReference>
<dbReference type="EMBL" id="JADFTS010000005">
    <property type="protein sequence ID" value="KAF9604740.1"/>
    <property type="molecule type" value="Genomic_DNA"/>
</dbReference>
<protein>
    <submittedName>
        <fullName evidence="1">Uncharacterized protein</fullName>
    </submittedName>
</protein>
<accession>A0A835HRZ7</accession>
<name>A0A835HRZ7_9MAGN</name>
<dbReference type="InterPro" id="IPR014729">
    <property type="entry name" value="Rossmann-like_a/b/a_fold"/>
</dbReference>
<evidence type="ECO:0000313" key="1">
    <source>
        <dbReference type="EMBL" id="KAF9604740.1"/>
    </source>
</evidence>
<dbReference type="GO" id="GO:0016208">
    <property type="term" value="F:AMP binding"/>
    <property type="evidence" value="ECO:0007669"/>
    <property type="project" value="TreeGrafter"/>
</dbReference>
<dbReference type="PANTHER" id="PTHR47710">
    <property type="entry name" value="ADENINE NUCLEOTIDE ALPHA HYDROLASES-LIKE SUPERFAMILY PROTEIN"/>
    <property type="match status" value="1"/>
</dbReference>
<dbReference type="Proteomes" id="UP000631114">
    <property type="component" value="Unassembled WGS sequence"/>
</dbReference>
<reference evidence="1 2" key="1">
    <citation type="submission" date="2020-10" db="EMBL/GenBank/DDBJ databases">
        <title>The Coptis chinensis genome and diversification of protoberbering-type alkaloids.</title>
        <authorList>
            <person name="Wang B."/>
            <person name="Shu S."/>
            <person name="Song C."/>
            <person name="Liu Y."/>
        </authorList>
    </citation>
    <scope>NUCLEOTIDE SEQUENCE [LARGE SCALE GENOMIC DNA]</scope>
    <source>
        <strain evidence="1">HL-2020</strain>
        <tissue evidence="1">Leaf</tissue>
    </source>
</reference>